<sequence>MENSKQLDQNKKEKPQSSFSKVTIIGFVGGLIWSVIAYISFIFHFTEVGPNFFLTSFQVGGWANAVTGQLVSIFVLSVVSIAVAFLYQAFFKQFQGVLPGIIYGLAMWAILFLLSPLFMSVIRPVKELQIATITTSVCIFILYGVFIAYSVSFEAMERKRNESNYSNKS</sequence>
<evidence type="ECO:0000313" key="2">
    <source>
        <dbReference type="EMBL" id="GGE73792.1"/>
    </source>
</evidence>
<keyword evidence="1" id="KW-0812">Transmembrane</keyword>
<dbReference type="InterPro" id="IPR024563">
    <property type="entry name" value="YqhR"/>
</dbReference>
<dbReference type="Pfam" id="PF11085">
    <property type="entry name" value="YqhR"/>
    <property type="match status" value="1"/>
</dbReference>
<feature type="transmembrane region" description="Helical" evidence="1">
    <location>
        <begin position="21"/>
        <end position="46"/>
    </location>
</feature>
<organism evidence="2 3">
    <name type="scientific">Priestia taiwanensis</name>
    <dbReference type="NCBI Taxonomy" id="1347902"/>
    <lineage>
        <taxon>Bacteria</taxon>
        <taxon>Bacillati</taxon>
        <taxon>Bacillota</taxon>
        <taxon>Bacilli</taxon>
        <taxon>Bacillales</taxon>
        <taxon>Bacillaceae</taxon>
        <taxon>Priestia</taxon>
    </lineage>
</organism>
<dbReference type="Proteomes" id="UP000605259">
    <property type="component" value="Unassembled WGS sequence"/>
</dbReference>
<dbReference type="EMBL" id="BMFK01000002">
    <property type="protein sequence ID" value="GGE73792.1"/>
    <property type="molecule type" value="Genomic_DNA"/>
</dbReference>
<comment type="caution">
    <text evidence="2">The sequence shown here is derived from an EMBL/GenBank/DDBJ whole genome shotgun (WGS) entry which is preliminary data.</text>
</comment>
<gene>
    <name evidence="2" type="ORF">GCM10007140_24570</name>
</gene>
<feature type="transmembrane region" description="Helical" evidence="1">
    <location>
        <begin position="128"/>
        <end position="151"/>
    </location>
</feature>
<evidence type="ECO:0000256" key="1">
    <source>
        <dbReference type="SAM" id="Phobius"/>
    </source>
</evidence>
<dbReference type="AlphaFoldDB" id="A0A917ATV8"/>
<reference evidence="2" key="1">
    <citation type="journal article" date="2014" name="Int. J. Syst. Evol. Microbiol.">
        <title>Complete genome sequence of Corynebacterium casei LMG S-19264T (=DSM 44701T), isolated from a smear-ripened cheese.</title>
        <authorList>
            <consortium name="US DOE Joint Genome Institute (JGI-PGF)"/>
            <person name="Walter F."/>
            <person name="Albersmeier A."/>
            <person name="Kalinowski J."/>
            <person name="Ruckert C."/>
        </authorList>
    </citation>
    <scope>NUCLEOTIDE SEQUENCE</scope>
    <source>
        <strain evidence="2">CGMCC 1.12698</strain>
    </source>
</reference>
<evidence type="ECO:0000313" key="3">
    <source>
        <dbReference type="Proteomes" id="UP000605259"/>
    </source>
</evidence>
<protein>
    <recommendedName>
        <fullName evidence="4">Membrane protein YqhR</fullName>
    </recommendedName>
</protein>
<reference evidence="2" key="2">
    <citation type="submission" date="2020-09" db="EMBL/GenBank/DDBJ databases">
        <authorList>
            <person name="Sun Q."/>
            <person name="Zhou Y."/>
        </authorList>
    </citation>
    <scope>NUCLEOTIDE SEQUENCE</scope>
    <source>
        <strain evidence="2">CGMCC 1.12698</strain>
    </source>
</reference>
<feature type="transmembrane region" description="Helical" evidence="1">
    <location>
        <begin position="66"/>
        <end position="89"/>
    </location>
</feature>
<dbReference type="RefSeq" id="WP_188388791.1">
    <property type="nucleotide sequence ID" value="NZ_BMFK01000002.1"/>
</dbReference>
<keyword evidence="1" id="KW-1133">Transmembrane helix</keyword>
<evidence type="ECO:0008006" key="4">
    <source>
        <dbReference type="Google" id="ProtNLM"/>
    </source>
</evidence>
<accession>A0A917ATV8</accession>
<proteinExistence type="predicted"/>
<keyword evidence="3" id="KW-1185">Reference proteome</keyword>
<name>A0A917ATV8_9BACI</name>
<keyword evidence="1" id="KW-0472">Membrane</keyword>
<feature type="transmembrane region" description="Helical" evidence="1">
    <location>
        <begin position="101"/>
        <end position="122"/>
    </location>
</feature>